<reference evidence="2" key="1">
    <citation type="submission" date="2020-11" db="EMBL/GenBank/DDBJ databases">
        <title>Nocardia NEAU-351.nov., a novel actinomycete isolated from the cow dung.</title>
        <authorList>
            <person name="Zhang X."/>
        </authorList>
    </citation>
    <scope>NUCLEOTIDE SEQUENCE</scope>
    <source>
        <strain evidence="2">NEAU-351</strain>
    </source>
</reference>
<sequence length="340" mass="37231">MTRNDSRPFITITVDMPRHPKFAALTKGQKFLIVEAWCHCGEYLTDGVVDPSTWRGLATKRDRDAVLRAGVAVEFKKGEIVEIPSEFRPDADRIRTEYESNTGRTLPTDCVLFLGYLDHQSKRSDVEAMREKRRSAGQKGGQAKARNASKPGDNGVASATARGNQNGGKSVPEKEVEGEVLTDVSTSKTPSTAPQPTANANPPGFVEFWAAYPRRTDKGGARKAYAKATARTDPAAILEGARRFAADPNLPEPQYIPHAATWLNGERWTDEPLPPRYRPNAAPGPQRPNRLTPAEIKFAEAEALKDDPDPRILAAAGIPMPDRGIRELNVWDSVPAIEAS</sequence>
<evidence type="ECO:0000256" key="1">
    <source>
        <dbReference type="SAM" id="MobiDB-lite"/>
    </source>
</evidence>
<protein>
    <submittedName>
        <fullName evidence="2">Uncharacterized protein</fullName>
    </submittedName>
</protein>
<evidence type="ECO:0000313" key="2">
    <source>
        <dbReference type="EMBL" id="MBH0778778.1"/>
    </source>
</evidence>
<dbReference type="RefSeq" id="WP_196151075.1">
    <property type="nucleotide sequence ID" value="NZ_JADMLG010000008.1"/>
</dbReference>
<organism evidence="2 3">
    <name type="scientific">Nocardia bovistercoris</name>
    <dbReference type="NCBI Taxonomy" id="2785916"/>
    <lineage>
        <taxon>Bacteria</taxon>
        <taxon>Bacillati</taxon>
        <taxon>Actinomycetota</taxon>
        <taxon>Actinomycetes</taxon>
        <taxon>Mycobacteriales</taxon>
        <taxon>Nocardiaceae</taxon>
        <taxon>Nocardia</taxon>
    </lineage>
</organism>
<feature type="compositionally biased region" description="Low complexity" evidence="1">
    <location>
        <begin position="189"/>
        <end position="202"/>
    </location>
</feature>
<feature type="region of interest" description="Disordered" evidence="1">
    <location>
        <begin position="124"/>
        <end position="202"/>
    </location>
</feature>
<accession>A0A931N5L1</accession>
<keyword evidence="3" id="KW-1185">Reference proteome</keyword>
<name>A0A931N5L1_9NOCA</name>
<dbReference type="AlphaFoldDB" id="A0A931N5L1"/>
<proteinExistence type="predicted"/>
<dbReference type="Proteomes" id="UP000655751">
    <property type="component" value="Unassembled WGS sequence"/>
</dbReference>
<comment type="caution">
    <text evidence="2">The sequence shown here is derived from an EMBL/GenBank/DDBJ whole genome shotgun (WGS) entry which is preliminary data.</text>
</comment>
<evidence type="ECO:0000313" key="3">
    <source>
        <dbReference type="Proteomes" id="UP000655751"/>
    </source>
</evidence>
<dbReference type="EMBL" id="JADMLG010000008">
    <property type="protein sequence ID" value="MBH0778778.1"/>
    <property type="molecule type" value="Genomic_DNA"/>
</dbReference>
<gene>
    <name evidence="2" type="ORF">IT779_21080</name>
</gene>
<feature type="region of interest" description="Disordered" evidence="1">
    <location>
        <begin position="271"/>
        <end position="290"/>
    </location>
</feature>